<sequence>MTEPQAGPALPTKAKYAIRIGKVLSKASDVSGFSTALAYLPDRAEEQKHGGLYFVIDIGSASPLTPDIAYNLIDIVKEEYYRDLTLAPAKSFENALKSANEEFSAIAKEGEKSWIGKTNISIAAIADNQLLAVQRGTSEIHLWRNGKMMNLSEGMYTPGEMPRPEETLTNIIEGELSVGDKLVVSTAELFYYLSVDKLKRVIESHSPAGAAQKVASQLKDEDDISKTNVILLEFSLPELTDAEEETAPEDNWIGSRASSVPPAVPKKAKPLFGGFSARTAVTDRRDDTEMAEEEKPPVPVKPYLPTSGKMAQELEMEEEDTEEAPTKFRPTLPRLDYGQKIASVRGQLSSVATSPQFKKTSNLVLRYLKYAGLVILATVDLLVSFVSNWVDEVKKRPHGKRTLMITVGILALIVVVSTLSLARGHTVRVSKQVAVASLEEAIQKRDAAKAAIIYEDNAKASTLLFEAYGLAEAATKHESTKAQGLAVLAEIKSQLDEVGRVKRFENPPVLVDFASLASQLEVQGKGEAKVNIDNLLTVGGDVYSYDTKYNKIYKYNSGSGKAGIAISLVSNDRIIKLGAAGDNELFLYANPASVYALDLAENKMTSVSLDVGNWNNATGLISYIDKLYFLDVENNNIWKYKQITDGYTKIAPYFEDNSAIDLSGSTDFAIDGDVYILANGIVRKYASGQQVEYSLRDVPEHTGALGTIVDLYTSSSAAGLYVLDQSNSRVVLFNRDGNYLGQYLFTGITNPAKIFVDESAGYLWILAGTQVYQLAL</sequence>
<organism evidence="3 4">
    <name type="scientific">candidate division Kazan bacterium RBG_13_50_9</name>
    <dbReference type="NCBI Taxonomy" id="1798535"/>
    <lineage>
        <taxon>Bacteria</taxon>
        <taxon>Bacteria division Kazan-3B-28</taxon>
    </lineage>
</organism>
<name>A0A1F4NRF6_UNCK3</name>
<evidence type="ECO:0000313" key="4">
    <source>
        <dbReference type="Proteomes" id="UP000176651"/>
    </source>
</evidence>
<dbReference type="Proteomes" id="UP000176651">
    <property type="component" value="Unassembled WGS sequence"/>
</dbReference>
<evidence type="ECO:0000313" key="3">
    <source>
        <dbReference type="EMBL" id="OGB74075.1"/>
    </source>
</evidence>
<dbReference type="STRING" id="1798535.A2V68_02500"/>
<dbReference type="Gene3D" id="3.60.40.10">
    <property type="entry name" value="PPM-type phosphatase domain"/>
    <property type="match status" value="1"/>
</dbReference>
<feature type="region of interest" description="Disordered" evidence="1">
    <location>
        <begin position="282"/>
        <end position="305"/>
    </location>
</feature>
<reference evidence="3 4" key="1">
    <citation type="journal article" date="2016" name="Nat. Commun.">
        <title>Thousands of microbial genomes shed light on interconnected biogeochemical processes in an aquifer system.</title>
        <authorList>
            <person name="Anantharaman K."/>
            <person name="Brown C.T."/>
            <person name="Hug L.A."/>
            <person name="Sharon I."/>
            <person name="Castelle C.J."/>
            <person name="Probst A.J."/>
            <person name="Thomas B.C."/>
            <person name="Singh A."/>
            <person name="Wilkins M.J."/>
            <person name="Karaoz U."/>
            <person name="Brodie E.L."/>
            <person name="Williams K.H."/>
            <person name="Hubbard S.S."/>
            <person name="Banfield J.F."/>
        </authorList>
    </citation>
    <scope>NUCLEOTIDE SEQUENCE [LARGE SCALE GENOMIC DNA]</scope>
</reference>
<dbReference type="EMBL" id="META01000005">
    <property type="protein sequence ID" value="OGB74075.1"/>
    <property type="molecule type" value="Genomic_DNA"/>
</dbReference>
<proteinExistence type="predicted"/>
<dbReference type="InterPro" id="IPR011042">
    <property type="entry name" value="6-blade_b-propeller_TolB-like"/>
</dbReference>
<dbReference type="SUPFAM" id="SSF101898">
    <property type="entry name" value="NHL repeat"/>
    <property type="match status" value="1"/>
</dbReference>
<feature type="transmembrane region" description="Helical" evidence="2">
    <location>
        <begin position="402"/>
        <end position="422"/>
    </location>
</feature>
<accession>A0A1F4NRF6</accession>
<dbReference type="Gene3D" id="2.120.10.30">
    <property type="entry name" value="TolB, C-terminal domain"/>
    <property type="match status" value="1"/>
</dbReference>
<feature type="transmembrane region" description="Helical" evidence="2">
    <location>
        <begin position="367"/>
        <end position="390"/>
    </location>
</feature>
<evidence type="ECO:0000256" key="1">
    <source>
        <dbReference type="SAM" id="MobiDB-lite"/>
    </source>
</evidence>
<feature type="compositionally biased region" description="Basic and acidic residues" evidence="1">
    <location>
        <begin position="282"/>
        <end position="296"/>
    </location>
</feature>
<dbReference type="InterPro" id="IPR036457">
    <property type="entry name" value="PPM-type-like_dom_sf"/>
</dbReference>
<dbReference type="AlphaFoldDB" id="A0A1F4NRF6"/>
<keyword evidence="2" id="KW-0472">Membrane</keyword>
<keyword evidence="2" id="KW-1133">Transmembrane helix</keyword>
<comment type="caution">
    <text evidence="3">The sequence shown here is derived from an EMBL/GenBank/DDBJ whole genome shotgun (WGS) entry which is preliminary data.</text>
</comment>
<evidence type="ECO:0008006" key="5">
    <source>
        <dbReference type="Google" id="ProtNLM"/>
    </source>
</evidence>
<gene>
    <name evidence="3" type="ORF">A2V68_02500</name>
</gene>
<dbReference type="SUPFAM" id="SSF81606">
    <property type="entry name" value="PP2C-like"/>
    <property type="match status" value="1"/>
</dbReference>
<keyword evidence="2" id="KW-0812">Transmembrane</keyword>
<protein>
    <recommendedName>
        <fullName evidence="5">PPM-type phosphatase domain-containing protein</fullName>
    </recommendedName>
</protein>
<evidence type="ECO:0000256" key="2">
    <source>
        <dbReference type="SAM" id="Phobius"/>
    </source>
</evidence>